<evidence type="ECO:0000256" key="1">
    <source>
        <dbReference type="PROSITE-ProRule" id="PRU01360"/>
    </source>
</evidence>
<proteinExistence type="inferred from homology"/>
<dbReference type="SUPFAM" id="SSF56935">
    <property type="entry name" value="Porins"/>
    <property type="match status" value="1"/>
</dbReference>
<dbReference type="Pfam" id="PF07715">
    <property type="entry name" value="Plug"/>
    <property type="match status" value="1"/>
</dbReference>
<comment type="similarity">
    <text evidence="1">Belongs to the TonB-dependent receptor family.</text>
</comment>
<dbReference type="RefSeq" id="WP_151077330.1">
    <property type="nucleotide sequence ID" value="NZ_CP047647.1"/>
</dbReference>
<dbReference type="EMBL" id="VTWU01000001">
    <property type="protein sequence ID" value="KAA9339682.1"/>
    <property type="molecule type" value="Genomic_DNA"/>
</dbReference>
<sequence>MLLLHYTFPGLILALLLRCHSTLAQQPNQATQQVNPARSTSIRIRCAPTLQPGNEPFCVLNGRPISAQDLKSINPNEISHIEVLKSAQAMSIYGSRAAYGAFLITTTRKKQLPRYLEEKKVP</sequence>
<organism evidence="3 4">
    <name type="scientific">Hymenobacter busanensis</name>
    <dbReference type="NCBI Taxonomy" id="2607656"/>
    <lineage>
        <taxon>Bacteria</taxon>
        <taxon>Pseudomonadati</taxon>
        <taxon>Bacteroidota</taxon>
        <taxon>Cytophagia</taxon>
        <taxon>Cytophagales</taxon>
        <taxon>Hymenobacteraceae</taxon>
        <taxon>Hymenobacter</taxon>
    </lineage>
</organism>
<dbReference type="AlphaFoldDB" id="A0A7L4ZUG4"/>
<name>A0A7L4ZUG4_9BACT</name>
<dbReference type="InterPro" id="IPR012910">
    <property type="entry name" value="Plug_dom"/>
</dbReference>
<keyword evidence="4" id="KW-1185">Reference proteome</keyword>
<evidence type="ECO:0000313" key="3">
    <source>
        <dbReference type="EMBL" id="KAA9339682.1"/>
    </source>
</evidence>
<accession>A0A7L4ZUG4</accession>
<keyword evidence="1" id="KW-0998">Cell outer membrane</keyword>
<keyword evidence="3" id="KW-0675">Receptor</keyword>
<keyword evidence="1" id="KW-0812">Transmembrane</keyword>
<evidence type="ECO:0000313" key="4">
    <source>
        <dbReference type="Proteomes" id="UP000326380"/>
    </source>
</evidence>
<comment type="subcellular location">
    <subcellularLocation>
        <location evidence="1">Cell outer membrane</location>
        <topology evidence="1">Multi-pass membrane protein</topology>
    </subcellularLocation>
</comment>
<dbReference type="InterPro" id="IPR037066">
    <property type="entry name" value="Plug_dom_sf"/>
</dbReference>
<dbReference type="InterPro" id="IPR039426">
    <property type="entry name" value="TonB-dep_rcpt-like"/>
</dbReference>
<dbReference type="Proteomes" id="UP000326380">
    <property type="component" value="Unassembled WGS sequence"/>
</dbReference>
<keyword evidence="1" id="KW-0472">Membrane</keyword>
<feature type="domain" description="TonB-dependent receptor plug" evidence="2">
    <location>
        <begin position="24"/>
        <end position="101"/>
    </location>
</feature>
<evidence type="ECO:0000259" key="2">
    <source>
        <dbReference type="Pfam" id="PF07715"/>
    </source>
</evidence>
<dbReference type="GO" id="GO:0009279">
    <property type="term" value="C:cell outer membrane"/>
    <property type="evidence" value="ECO:0007669"/>
    <property type="project" value="UniProtKB-SubCell"/>
</dbReference>
<comment type="caution">
    <text evidence="3">The sequence shown here is derived from an EMBL/GenBank/DDBJ whole genome shotgun (WGS) entry which is preliminary data.</text>
</comment>
<protein>
    <submittedName>
        <fullName evidence="3">TonB-dependent receptor plug domain-containing protein</fullName>
    </submittedName>
</protein>
<reference evidence="3 4" key="1">
    <citation type="submission" date="2019-09" db="EMBL/GenBank/DDBJ databases">
        <title>Genome sequence of Hymenobacter sp. M3.</title>
        <authorList>
            <person name="Srinivasan S."/>
        </authorList>
    </citation>
    <scope>NUCLEOTIDE SEQUENCE [LARGE SCALE GENOMIC DNA]</scope>
    <source>
        <strain evidence="3 4">M3</strain>
    </source>
</reference>
<dbReference type="Gene3D" id="2.170.130.10">
    <property type="entry name" value="TonB-dependent receptor, plug domain"/>
    <property type="match status" value="1"/>
</dbReference>
<keyword evidence="1" id="KW-0813">Transport</keyword>
<keyword evidence="1" id="KW-1134">Transmembrane beta strand</keyword>
<dbReference type="PROSITE" id="PS52016">
    <property type="entry name" value="TONB_DEPENDENT_REC_3"/>
    <property type="match status" value="1"/>
</dbReference>
<gene>
    <name evidence="3" type="ORF">F0P96_03445</name>
</gene>